<dbReference type="Gene3D" id="3.40.50.10310">
    <property type="entry name" value="Creatininase"/>
    <property type="match status" value="1"/>
</dbReference>
<gene>
    <name evidence="6" type="ORF">H8E19_11065</name>
</gene>
<accession>A0A8J6N198</accession>
<dbReference type="InterPro" id="IPR014729">
    <property type="entry name" value="Rossmann-like_a/b/a_fold"/>
</dbReference>
<dbReference type="PANTHER" id="PTHR35005">
    <property type="entry name" value="3-DEHYDRO-SCYLLO-INOSOSE HYDROLASE"/>
    <property type="match status" value="1"/>
</dbReference>
<evidence type="ECO:0000256" key="1">
    <source>
        <dbReference type="ARBA" id="ARBA00001947"/>
    </source>
</evidence>
<dbReference type="GO" id="GO:0016811">
    <property type="term" value="F:hydrolase activity, acting on carbon-nitrogen (but not peptide) bonds, in linear amides"/>
    <property type="evidence" value="ECO:0007669"/>
    <property type="project" value="TreeGrafter"/>
</dbReference>
<dbReference type="Pfam" id="PF02633">
    <property type="entry name" value="Creatininase"/>
    <property type="match status" value="1"/>
</dbReference>
<evidence type="ECO:0000256" key="3">
    <source>
        <dbReference type="ARBA" id="ARBA00022801"/>
    </source>
</evidence>
<proteinExistence type="inferred from homology"/>
<evidence type="ECO:0000256" key="2">
    <source>
        <dbReference type="ARBA" id="ARBA00022723"/>
    </source>
</evidence>
<evidence type="ECO:0000256" key="5">
    <source>
        <dbReference type="ARBA" id="ARBA00024029"/>
    </source>
</evidence>
<comment type="similarity">
    <text evidence="5">Belongs to the creatininase superfamily.</text>
</comment>
<dbReference type="AlphaFoldDB" id="A0A8J6N198"/>
<dbReference type="Proteomes" id="UP000650524">
    <property type="component" value="Unassembled WGS sequence"/>
</dbReference>
<evidence type="ECO:0000313" key="6">
    <source>
        <dbReference type="EMBL" id="MBC8177933.1"/>
    </source>
</evidence>
<dbReference type="PANTHER" id="PTHR35005:SF1">
    <property type="entry name" value="2-AMINO-5-FORMYLAMINO-6-RIBOSYLAMINOPYRIMIDIN-4(3H)-ONE 5'-MONOPHOSPHATE DEFORMYLASE"/>
    <property type="match status" value="1"/>
</dbReference>
<dbReference type="GO" id="GO:0009231">
    <property type="term" value="P:riboflavin biosynthetic process"/>
    <property type="evidence" value="ECO:0007669"/>
    <property type="project" value="TreeGrafter"/>
</dbReference>
<keyword evidence="2" id="KW-0479">Metal-binding</keyword>
<dbReference type="InterPro" id="IPR024087">
    <property type="entry name" value="Creatininase-like_sf"/>
</dbReference>
<keyword evidence="3" id="KW-0378">Hydrolase</keyword>
<dbReference type="InterPro" id="IPR003785">
    <property type="entry name" value="Creatininase/forma_Hydrolase"/>
</dbReference>
<protein>
    <submittedName>
        <fullName evidence="6">Creatininase family protein</fullName>
    </submittedName>
</protein>
<organism evidence="6 7">
    <name type="scientific">Candidatus Desulfacyla euxinica</name>
    <dbReference type="NCBI Taxonomy" id="2841693"/>
    <lineage>
        <taxon>Bacteria</taxon>
        <taxon>Deltaproteobacteria</taxon>
        <taxon>Candidatus Desulfacyla</taxon>
    </lineage>
</organism>
<dbReference type="SUPFAM" id="SSF102215">
    <property type="entry name" value="Creatininase"/>
    <property type="match status" value="1"/>
</dbReference>
<dbReference type="SUPFAM" id="SSF52402">
    <property type="entry name" value="Adenine nucleotide alpha hydrolases-like"/>
    <property type="match status" value="1"/>
</dbReference>
<comment type="cofactor">
    <cofactor evidence="1">
        <name>Zn(2+)</name>
        <dbReference type="ChEBI" id="CHEBI:29105"/>
    </cofactor>
</comment>
<dbReference type="GO" id="GO:0046872">
    <property type="term" value="F:metal ion binding"/>
    <property type="evidence" value="ECO:0007669"/>
    <property type="project" value="UniProtKB-KW"/>
</dbReference>
<keyword evidence="4" id="KW-0862">Zinc</keyword>
<reference evidence="6 7" key="1">
    <citation type="submission" date="2020-08" db="EMBL/GenBank/DDBJ databases">
        <title>Bridging the membrane lipid divide: bacteria of the FCB group superphylum have the potential to synthesize archaeal ether lipids.</title>
        <authorList>
            <person name="Villanueva L."/>
            <person name="Von Meijenfeldt F.A.B."/>
            <person name="Westbye A.B."/>
            <person name="Yadav S."/>
            <person name="Hopmans E.C."/>
            <person name="Dutilh B.E."/>
            <person name="Sinninghe Damste J.S."/>
        </authorList>
    </citation>
    <scope>NUCLEOTIDE SEQUENCE [LARGE SCALE GENOMIC DNA]</scope>
    <source>
        <strain evidence="6">NIOZ-UU27</strain>
    </source>
</reference>
<dbReference type="Gene3D" id="3.40.50.620">
    <property type="entry name" value="HUPs"/>
    <property type="match status" value="1"/>
</dbReference>
<evidence type="ECO:0000313" key="7">
    <source>
        <dbReference type="Proteomes" id="UP000650524"/>
    </source>
</evidence>
<name>A0A8J6N198_9DELT</name>
<evidence type="ECO:0000256" key="4">
    <source>
        <dbReference type="ARBA" id="ARBA00022833"/>
    </source>
</evidence>
<dbReference type="EMBL" id="JACNJD010000245">
    <property type="protein sequence ID" value="MBC8177933.1"/>
    <property type="molecule type" value="Genomic_DNA"/>
</dbReference>
<sequence>METPLTRSEDDPLQVLGVIQRLEVGPVRLEKRRVTASYRIIQNGRTDSTELIYKFEEDVFEPDEPASHNLASMLSIQVALNYGLFCDEIAFLGRFDKHDRKFIQQMARHTAREIFVKKFLEHNPFITGPAGELPPVKRDNFLRAQLLFDEKDPYQVDIPGNRGSLNSWAVDPSRYAVLSSGGKDSLLSFGLLREMGHDVHPVFLNESGRHWFTALNAYRYFSANIPNTSRVWTNSDRLFNWMLGHLPFVRKDASHIRSDQYPIRLWTVAVFLFGALPLLRKRGVGRLVIGDEFDTTCRLSHKGITHYDGLYDQSRYFDNAMTRYFHRKPWGVSQFSLLRPLSELLIEKILIERYPELQRHQISCHATHKDGDRVGPCGQCEKCRRIVGMLTAIGADPAQCSYKPHQIARCLKSLTAKGIHQEKGGVEHLGFLLEKKGVIHEKKIGTVQAGERPQIMKLRFDRERSPVEGIPMELRKPLYRIYLSHAEGSARPHGRSWVDFQLWSDPALKRPYPFEIPSSAPRNRPPASGETKEKKVDYLLGELTWPEAKIRFQEVDIALLPVGAIEQHGPHLPLDCDAFDAGYMAQKVAEGCTPPRPLVLPLIPYGVSYHHEDFSGTISISPETLSQMVYNIGMSAFRHGITKLVIINGHGGNGPALHFAAQMINRDAHIFTCVDSGETSDPDIYAMAETPNDVHSGEIETSTSMATRPHLVQLAKARKFIPRFSSRYLDFTSKRSVGWYAYTSKISPTGVLGDPTKGSREKGERMWQVMIKHLVEFVEDLKSLSLDEIYQKRY</sequence>
<comment type="caution">
    <text evidence="6">The sequence shown here is derived from an EMBL/GenBank/DDBJ whole genome shotgun (WGS) entry which is preliminary data.</text>
</comment>